<dbReference type="SUPFAM" id="SSF55347">
    <property type="entry name" value="Glyceraldehyde-3-phosphate dehydrogenase-like, C-terminal domain"/>
    <property type="match status" value="1"/>
</dbReference>
<reference evidence="3" key="1">
    <citation type="submission" date="2022-06" db="EMBL/GenBank/DDBJ databases">
        <title>Diverse halophilic archaea isolated from saline environments.</title>
        <authorList>
            <person name="Cui H.-L."/>
        </authorList>
    </citation>
    <scope>NUCLEOTIDE SEQUENCE</scope>
    <source>
        <strain evidence="3">WLHS1</strain>
    </source>
</reference>
<keyword evidence="4" id="KW-1185">Reference proteome</keyword>
<name>A0A9E7SS87_9EURY</name>
<gene>
    <name evidence="3" type="ORF">NGM29_10570</name>
</gene>
<dbReference type="Pfam" id="PF22725">
    <property type="entry name" value="GFO_IDH_MocA_C3"/>
    <property type="match status" value="1"/>
</dbReference>
<protein>
    <submittedName>
        <fullName evidence="3">Gfo/Idh/MocA family oxidoreductase</fullName>
    </submittedName>
</protein>
<dbReference type="InterPro" id="IPR036291">
    <property type="entry name" value="NAD(P)-bd_dom_sf"/>
</dbReference>
<dbReference type="InterPro" id="IPR051450">
    <property type="entry name" value="Gfo/Idh/MocA_Oxidoreductases"/>
</dbReference>
<dbReference type="Pfam" id="PF01408">
    <property type="entry name" value="GFO_IDH_MocA"/>
    <property type="match status" value="1"/>
</dbReference>
<dbReference type="GO" id="GO:0000166">
    <property type="term" value="F:nucleotide binding"/>
    <property type="evidence" value="ECO:0007669"/>
    <property type="project" value="InterPro"/>
</dbReference>
<evidence type="ECO:0000313" key="4">
    <source>
        <dbReference type="Proteomes" id="UP001056855"/>
    </source>
</evidence>
<sequence length="320" mass="35170">MRVCIAGAGFMARTHAAEYSQMDLEVVGVASPSGPDEFVAEFGFEAETYTDVATMLEETDPDYVDICTPTHTHVELVRTAAAAGVDVFLEKPIASSLSEAHEIDEIVADAGLTFMVGHVARFFPNYRNARDLEIGNEGVARARRLSPFPDWGSDNWFADRDKSGGIFVDLAIHDLDYLRWCWGDIERVFARRHRDDESEHGFVTLRFESGAVGYVESSWAQPDSRPFTVELEFAGDDGLVEFSSAEESAYAEWTDGDATVESPLAKNGYRRELEHFVSCLDDGSEPEVGASEGIEALRLALAAERSADRGVPVAPEEVAK</sequence>
<organism evidence="3 4">
    <name type="scientific">Natronosalvus rutilus</name>
    <dbReference type="NCBI Taxonomy" id="2953753"/>
    <lineage>
        <taxon>Archaea</taxon>
        <taxon>Methanobacteriati</taxon>
        <taxon>Methanobacteriota</taxon>
        <taxon>Stenosarchaea group</taxon>
        <taxon>Halobacteria</taxon>
        <taxon>Halobacteriales</taxon>
        <taxon>Natrialbaceae</taxon>
        <taxon>Natronosalvus</taxon>
    </lineage>
</organism>
<dbReference type="Gene3D" id="3.30.360.10">
    <property type="entry name" value="Dihydrodipicolinate Reductase, domain 2"/>
    <property type="match status" value="1"/>
</dbReference>
<evidence type="ECO:0000259" key="1">
    <source>
        <dbReference type="Pfam" id="PF01408"/>
    </source>
</evidence>
<evidence type="ECO:0000259" key="2">
    <source>
        <dbReference type="Pfam" id="PF22725"/>
    </source>
</evidence>
<dbReference type="PANTHER" id="PTHR43377">
    <property type="entry name" value="BILIVERDIN REDUCTASE A"/>
    <property type="match status" value="1"/>
</dbReference>
<dbReference type="RefSeq" id="WP_254156085.1">
    <property type="nucleotide sequence ID" value="NZ_CP100355.1"/>
</dbReference>
<dbReference type="Gene3D" id="3.40.50.720">
    <property type="entry name" value="NAD(P)-binding Rossmann-like Domain"/>
    <property type="match status" value="1"/>
</dbReference>
<evidence type="ECO:0000313" key="3">
    <source>
        <dbReference type="EMBL" id="UTF52239.1"/>
    </source>
</evidence>
<accession>A0A9E7SS87</accession>
<dbReference type="InterPro" id="IPR055170">
    <property type="entry name" value="GFO_IDH_MocA-like_dom"/>
</dbReference>
<proteinExistence type="predicted"/>
<feature type="domain" description="Gfo/Idh/MocA-like oxidoreductase N-terminal" evidence="1">
    <location>
        <begin position="1"/>
        <end position="118"/>
    </location>
</feature>
<dbReference type="KEGG" id="sawl:NGM29_10570"/>
<dbReference type="InterPro" id="IPR000683">
    <property type="entry name" value="Gfo/Idh/MocA-like_OxRdtase_N"/>
</dbReference>
<dbReference type="EMBL" id="CP100355">
    <property type="protein sequence ID" value="UTF52239.1"/>
    <property type="molecule type" value="Genomic_DNA"/>
</dbReference>
<feature type="domain" description="GFO/IDH/MocA-like oxidoreductase" evidence="2">
    <location>
        <begin position="133"/>
        <end position="240"/>
    </location>
</feature>
<dbReference type="Proteomes" id="UP001056855">
    <property type="component" value="Chromosome"/>
</dbReference>
<dbReference type="GeneID" id="73290494"/>
<dbReference type="PANTHER" id="PTHR43377:SF1">
    <property type="entry name" value="BILIVERDIN REDUCTASE A"/>
    <property type="match status" value="1"/>
</dbReference>
<dbReference type="SUPFAM" id="SSF51735">
    <property type="entry name" value="NAD(P)-binding Rossmann-fold domains"/>
    <property type="match status" value="1"/>
</dbReference>
<dbReference type="AlphaFoldDB" id="A0A9E7SS87"/>